<dbReference type="KEGG" id="ssm:Spirs_1657"/>
<dbReference type="PANTHER" id="PTHR43744">
    <property type="entry name" value="ABC TRANSPORTER PERMEASE PROTEIN MG189-RELATED-RELATED"/>
    <property type="match status" value="1"/>
</dbReference>
<evidence type="ECO:0000256" key="2">
    <source>
        <dbReference type="ARBA" id="ARBA00022448"/>
    </source>
</evidence>
<dbReference type="PANTHER" id="PTHR43744:SF2">
    <property type="entry name" value="ARABINOOLIGOSACCHARIDES TRANSPORT SYSTEM PERMEASE PROTEIN ARAQ"/>
    <property type="match status" value="1"/>
</dbReference>
<evidence type="ECO:0000313" key="9">
    <source>
        <dbReference type="EMBL" id="ADK80784.1"/>
    </source>
</evidence>
<dbReference type="InterPro" id="IPR035906">
    <property type="entry name" value="MetI-like_sf"/>
</dbReference>
<feature type="transmembrane region" description="Helical" evidence="7">
    <location>
        <begin position="150"/>
        <end position="171"/>
    </location>
</feature>
<evidence type="ECO:0000256" key="3">
    <source>
        <dbReference type="ARBA" id="ARBA00022475"/>
    </source>
</evidence>
<evidence type="ECO:0000259" key="8">
    <source>
        <dbReference type="PROSITE" id="PS50928"/>
    </source>
</evidence>
<dbReference type="EMBL" id="CP002116">
    <property type="protein sequence ID" value="ADK80784.1"/>
    <property type="molecule type" value="Genomic_DNA"/>
</dbReference>
<dbReference type="GO" id="GO:0005886">
    <property type="term" value="C:plasma membrane"/>
    <property type="evidence" value="ECO:0007669"/>
    <property type="project" value="UniProtKB-SubCell"/>
</dbReference>
<reference evidence="9 10" key="1">
    <citation type="journal article" date="2010" name="Stand. Genomic Sci.">
        <title>Complete genome sequence of Spirochaeta smaragdinae type strain (SEBR 4228).</title>
        <authorList>
            <person name="Mavromatis K."/>
            <person name="Yasawong M."/>
            <person name="Chertkov O."/>
            <person name="Lapidus A."/>
            <person name="Lucas S."/>
            <person name="Nolan M."/>
            <person name="Del Rio T.G."/>
            <person name="Tice H."/>
            <person name="Cheng J.F."/>
            <person name="Pitluck S."/>
            <person name="Liolios K."/>
            <person name="Ivanova N."/>
            <person name="Tapia R."/>
            <person name="Han C."/>
            <person name="Bruce D."/>
            <person name="Goodwin L."/>
            <person name="Pati A."/>
            <person name="Chen A."/>
            <person name="Palaniappan K."/>
            <person name="Land M."/>
            <person name="Hauser L."/>
            <person name="Chang Y.J."/>
            <person name="Jeffries C.D."/>
            <person name="Detter J.C."/>
            <person name="Rohde M."/>
            <person name="Brambilla E."/>
            <person name="Spring S."/>
            <person name="Goker M."/>
            <person name="Sikorski J."/>
            <person name="Woyke T."/>
            <person name="Bristow J."/>
            <person name="Eisen J.A."/>
            <person name="Markowitz V."/>
            <person name="Hugenholtz P."/>
            <person name="Klenk H.P."/>
            <person name="Kyrpides N.C."/>
        </authorList>
    </citation>
    <scope>NUCLEOTIDE SEQUENCE [LARGE SCALE GENOMIC DNA]</scope>
    <source>
        <strain evidence="10">DSM 11293 / JCM 15392 / SEBR 4228</strain>
    </source>
</reference>
<accession>E1R619</accession>
<keyword evidence="5 7" id="KW-1133">Transmembrane helix</keyword>
<feature type="transmembrane region" description="Helical" evidence="7">
    <location>
        <begin position="117"/>
        <end position="138"/>
    </location>
</feature>
<proteinExistence type="inferred from homology"/>
<dbReference type="Pfam" id="PF00528">
    <property type="entry name" value="BPD_transp_1"/>
    <property type="match status" value="1"/>
</dbReference>
<evidence type="ECO:0000256" key="6">
    <source>
        <dbReference type="ARBA" id="ARBA00023136"/>
    </source>
</evidence>
<dbReference type="OrthoDB" id="9773467at2"/>
<dbReference type="Proteomes" id="UP000002318">
    <property type="component" value="Chromosome"/>
</dbReference>
<protein>
    <submittedName>
        <fullName evidence="9">Binding-protein-dependent transport systems inner membrane component</fullName>
    </submittedName>
</protein>
<dbReference type="GO" id="GO:0055085">
    <property type="term" value="P:transmembrane transport"/>
    <property type="evidence" value="ECO:0007669"/>
    <property type="project" value="InterPro"/>
</dbReference>
<sequence>MINARAKKIRLTHNIFVAAVTLGFVVLAAIYLIPFLSIILSSFKPGREIIRQGMNLQFQPELLTLSNWHMLFSGTTQYFTWFFNSIGLTIVQVLSILIVCMFVAYGFAMYEFKFKNFFFFLVLLIMMIPFEILILPLYKQAILFRLINTWSGIIFPFIINASTIFFFKQYYEGLPKSLLDAGRVDGVTEYGIFFRIILPLAQPAFAAMSIANGMRSWNNFLWPLMVLRESRKFTLPIGLNTLLTPYGNNYDLLIVGSCFSIVPILLLYLAFQKNFISGMTAGSIKG</sequence>
<comment type="similarity">
    <text evidence="7">Belongs to the binding-protein-dependent transport system permease family.</text>
</comment>
<keyword evidence="4 7" id="KW-0812">Transmembrane</keyword>
<dbReference type="InterPro" id="IPR000515">
    <property type="entry name" value="MetI-like"/>
</dbReference>
<dbReference type="STRING" id="573413.Spirs_1657"/>
<keyword evidence="2 7" id="KW-0813">Transport</keyword>
<keyword evidence="3" id="KW-1003">Cell membrane</keyword>
<evidence type="ECO:0000313" key="10">
    <source>
        <dbReference type="Proteomes" id="UP000002318"/>
    </source>
</evidence>
<gene>
    <name evidence="9" type="ordered locus">Spirs_1657</name>
</gene>
<evidence type="ECO:0000256" key="5">
    <source>
        <dbReference type="ARBA" id="ARBA00022989"/>
    </source>
</evidence>
<dbReference type="eggNOG" id="COG0395">
    <property type="taxonomic scope" value="Bacteria"/>
</dbReference>
<dbReference type="AlphaFoldDB" id="E1R619"/>
<keyword evidence="6 7" id="KW-0472">Membrane</keyword>
<dbReference type="HOGENOM" id="CLU_016047_1_1_12"/>
<feature type="transmembrane region" description="Helical" evidence="7">
    <location>
        <begin position="78"/>
        <end position="105"/>
    </location>
</feature>
<keyword evidence="10" id="KW-1185">Reference proteome</keyword>
<evidence type="ECO:0000256" key="4">
    <source>
        <dbReference type="ARBA" id="ARBA00022692"/>
    </source>
</evidence>
<dbReference type="Gene3D" id="1.10.3720.10">
    <property type="entry name" value="MetI-like"/>
    <property type="match status" value="1"/>
</dbReference>
<evidence type="ECO:0000256" key="7">
    <source>
        <dbReference type="RuleBase" id="RU363032"/>
    </source>
</evidence>
<feature type="transmembrane region" description="Helical" evidence="7">
    <location>
        <begin position="15"/>
        <end position="40"/>
    </location>
</feature>
<organism evidence="9 10">
    <name type="scientific">Sediminispirochaeta smaragdinae (strain DSM 11293 / JCM 15392 / SEBR 4228)</name>
    <name type="common">Spirochaeta smaragdinae</name>
    <dbReference type="NCBI Taxonomy" id="573413"/>
    <lineage>
        <taxon>Bacteria</taxon>
        <taxon>Pseudomonadati</taxon>
        <taxon>Spirochaetota</taxon>
        <taxon>Spirochaetia</taxon>
        <taxon>Spirochaetales</taxon>
        <taxon>Spirochaetaceae</taxon>
        <taxon>Sediminispirochaeta</taxon>
    </lineage>
</organism>
<dbReference type="RefSeq" id="WP_013254248.1">
    <property type="nucleotide sequence ID" value="NC_014364.1"/>
</dbReference>
<evidence type="ECO:0000256" key="1">
    <source>
        <dbReference type="ARBA" id="ARBA00004651"/>
    </source>
</evidence>
<feature type="transmembrane region" description="Helical" evidence="7">
    <location>
        <begin position="252"/>
        <end position="271"/>
    </location>
</feature>
<dbReference type="CDD" id="cd06261">
    <property type="entry name" value="TM_PBP2"/>
    <property type="match status" value="1"/>
</dbReference>
<feature type="domain" description="ABC transmembrane type-1" evidence="8">
    <location>
        <begin position="82"/>
        <end position="271"/>
    </location>
</feature>
<comment type="subcellular location">
    <subcellularLocation>
        <location evidence="1 7">Cell membrane</location>
        <topology evidence="1 7">Multi-pass membrane protein</topology>
    </subcellularLocation>
</comment>
<name>E1R619_SEDSS</name>
<feature type="transmembrane region" description="Helical" evidence="7">
    <location>
        <begin position="192"/>
        <end position="211"/>
    </location>
</feature>
<dbReference type="SUPFAM" id="SSF161098">
    <property type="entry name" value="MetI-like"/>
    <property type="match status" value="1"/>
</dbReference>
<dbReference type="PROSITE" id="PS50928">
    <property type="entry name" value="ABC_TM1"/>
    <property type="match status" value="1"/>
</dbReference>